<reference evidence="2" key="1">
    <citation type="submission" date="2025-08" db="UniProtKB">
        <authorList>
            <consortium name="RefSeq"/>
        </authorList>
    </citation>
    <scope>IDENTIFICATION</scope>
</reference>
<evidence type="ECO:0000313" key="1">
    <source>
        <dbReference type="Proteomes" id="UP000694850"/>
    </source>
</evidence>
<dbReference type="RefSeq" id="XP_042638776.1">
    <property type="nucleotide sequence ID" value="XM_042782842.1"/>
</dbReference>
<protein>
    <submittedName>
        <fullName evidence="2">MANSC domain-containing protein 1</fullName>
    </submittedName>
</protein>
<gene>
    <name evidence="2" type="primary">MANSC1</name>
</gene>
<proteinExistence type="predicted"/>
<name>A0AC54ZET3_ORYAF</name>
<accession>A0AC54ZET3</accession>
<sequence length="399" mass="43813">MFFREEQSLTYTLGIRGNEPVHTLTQEDCINSCCSTKNIAGDKACNLMIFDTRKTARLPNCYLFFCPSEEACPLKPAKGLKSYRIIRDFPSLTRTDLPSQELAQEDSLLHGKTSQAVTPIPSHLTGHSKPADAIWKDTLSQRFGASDHLEKVFQINQTSIQFPVYKEKGQSLSSQFSPKQKIAHQLLENMTLFPTTVTAVSPHTISVTPKPAVLQPTNPSVIPAMTSQPQVATTLPPVTTITSQPPTALVSTLFTSAMITSLASTTTIAVRTSTFQTPTILKVTSEMVPSREISNLTLNTGDAHNFATLPVSNVGSSATNKTATQKNRKANLGSSSQNNVPESQYGFPFEKWLLVGTLLFGVLFLVIGLVLLGRMLSESLRRKRYSRLDYLINGIYVDI</sequence>
<keyword evidence="1" id="KW-1185">Reference proteome</keyword>
<dbReference type="Proteomes" id="UP000694850">
    <property type="component" value="Unplaced"/>
</dbReference>
<evidence type="ECO:0000313" key="2">
    <source>
        <dbReference type="RefSeq" id="XP_042638776.1"/>
    </source>
</evidence>
<organism evidence="1 2">
    <name type="scientific">Orycteropus afer afer</name>
    <dbReference type="NCBI Taxonomy" id="1230840"/>
    <lineage>
        <taxon>Eukaryota</taxon>
        <taxon>Metazoa</taxon>
        <taxon>Chordata</taxon>
        <taxon>Craniata</taxon>
        <taxon>Vertebrata</taxon>
        <taxon>Euteleostomi</taxon>
        <taxon>Mammalia</taxon>
        <taxon>Eutheria</taxon>
        <taxon>Afrotheria</taxon>
        <taxon>Tubulidentata</taxon>
        <taxon>Orycteropodidae</taxon>
        <taxon>Orycteropus</taxon>
    </lineage>
</organism>